<dbReference type="InterPro" id="IPR032675">
    <property type="entry name" value="LRR_dom_sf"/>
</dbReference>
<evidence type="ECO:0000313" key="2">
    <source>
        <dbReference type="EMBL" id="OSD08250.1"/>
    </source>
</evidence>
<accession>A0A1Y2J4A5</accession>
<dbReference type="Gene3D" id="1.20.1280.50">
    <property type="match status" value="1"/>
</dbReference>
<evidence type="ECO:0000259" key="1">
    <source>
        <dbReference type="Pfam" id="PF12937"/>
    </source>
</evidence>
<dbReference type="SUPFAM" id="SSF52047">
    <property type="entry name" value="RNI-like"/>
    <property type="match status" value="1"/>
</dbReference>
<dbReference type="Gene3D" id="3.80.10.10">
    <property type="entry name" value="Ribonuclease Inhibitor"/>
    <property type="match status" value="1"/>
</dbReference>
<proteinExistence type="predicted"/>
<dbReference type="EMBL" id="KZ084086">
    <property type="protein sequence ID" value="OSD08250.1"/>
    <property type="molecule type" value="Genomic_DNA"/>
</dbReference>
<gene>
    <name evidence="2" type="ORF">PYCCODRAFT_4193</name>
</gene>
<dbReference type="Proteomes" id="UP000193067">
    <property type="component" value="Unassembled WGS sequence"/>
</dbReference>
<reference evidence="2 3" key="1">
    <citation type="journal article" date="2015" name="Biotechnol. Biofuels">
        <title>Enhanced degradation of softwood versus hardwood by the white-rot fungus Pycnoporus coccineus.</title>
        <authorList>
            <person name="Couturier M."/>
            <person name="Navarro D."/>
            <person name="Chevret D."/>
            <person name="Henrissat B."/>
            <person name="Piumi F."/>
            <person name="Ruiz-Duenas F.J."/>
            <person name="Martinez A.T."/>
            <person name="Grigoriev I.V."/>
            <person name="Riley R."/>
            <person name="Lipzen A."/>
            <person name="Berrin J.G."/>
            <person name="Master E.R."/>
            <person name="Rosso M.N."/>
        </authorList>
    </citation>
    <scope>NUCLEOTIDE SEQUENCE [LARGE SCALE GENOMIC DNA]</scope>
    <source>
        <strain evidence="2 3">BRFM310</strain>
    </source>
</reference>
<organism evidence="2 3">
    <name type="scientific">Trametes coccinea (strain BRFM310)</name>
    <name type="common">Pycnoporus coccineus</name>
    <dbReference type="NCBI Taxonomy" id="1353009"/>
    <lineage>
        <taxon>Eukaryota</taxon>
        <taxon>Fungi</taxon>
        <taxon>Dikarya</taxon>
        <taxon>Basidiomycota</taxon>
        <taxon>Agaricomycotina</taxon>
        <taxon>Agaricomycetes</taxon>
        <taxon>Polyporales</taxon>
        <taxon>Polyporaceae</taxon>
        <taxon>Trametes</taxon>
    </lineage>
</organism>
<dbReference type="InterPro" id="IPR001810">
    <property type="entry name" value="F-box_dom"/>
</dbReference>
<keyword evidence="3" id="KW-1185">Reference proteome</keyword>
<evidence type="ECO:0000313" key="3">
    <source>
        <dbReference type="Proteomes" id="UP000193067"/>
    </source>
</evidence>
<feature type="domain" description="F-box" evidence="1">
    <location>
        <begin position="74"/>
        <end position="134"/>
    </location>
</feature>
<name>A0A1Y2J4A5_TRAC3</name>
<dbReference type="OrthoDB" id="2746049at2759"/>
<dbReference type="STRING" id="1353009.A0A1Y2J4A5"/>
<protein>
    <recommendedName>
        <fullName evidence="1">F-box domain-containing protein</fullName>
    </recommendedName>
</protein>
<dbReference type="Pfam" id="PF12937">
    <property type="entry name" value="F-box-like"/>
    <property type="match status" value="1"/>
</dbReference>
<dbReference type="AlphaFoldDB" id="A0A1Y2J4A5"/>
<sequence length="558" mass="61821">MFLGDTDQLILTKHAAQIRHETTLRLGTCRASEKCPNHRHPHSEQAASQLPEVNHSAITSPFNMSEALNDLLPIHRLPTELLSMVFARSLPCSDFSSSGYVDPDVAGVRRAVLSISSVCRQWRSVAYGSPSLWTVVETPASVESQTSTQEYLGLSGRMPLCVSSQYPPNGLTMASLAPHADRIHQLYLELPEESLPIFRNAVQLLPPVPNLECLVLAARNYQYAQGSRLSLLARPPRHLRVLIIKNVWCYPEILYGRLTHLNISRCMKVHFPSLLTLLGRCTALESLVLVDLHNATSRPLEAAPASVHLPALRTLTLGMSSHVTLLQHMLSVLALPPTVTVRVFGKRALRSFMLLQLSPPPPFAATFDTLVFDNGPEACTIQASGPSDSRLLFDNERVDTFPIHWVSREFLASLLPFARIKRLTLRRRLTDTFVAADMPSLEFVRLIGGYTVDDEEHDRGWIEKALGVAKARFPHVPEMEVWSASPAIASLIQPEDFPSLRKLTICHLKSAWTTGELQGGPVSATRGALDVCFRVLDAAEEPVLDLPGIRPAGHRYGW</sequence>